<protein>
    <submittedName>
        <fullName evidence="2">Uncharacterized protein</fullName>
    </submittedName>
</protein>
<keyword evidence="1" id="KW-0472">Membrane</keyword>
<keyword evidence="3" id="KW-1185">Reference proteome</keyword>
<sequence>MAAPAGFLTGRNLALFSFLSLGSGYMILKMRTIQAKRQERVAGDLTVSASRSGGGI</sequence>
<evidence type="ECO:0000313" key="2">
    <source>
        <dbReference type="EMBL" id="KAF2103121.1"/>
    </source>
</evidence>
<dbReference type="Proteomes" id="UP000799772">
    <property type="component" value="Unassembled WGS sequence"/>
</dbReference>
<gene>
    <name evidence="2" type="ORF">NA57DRAFT_72104</name>
</gene>
<organism evidence="2 3">
    <name type="scientific">Rhizodiscina lignyota</name>
    <dbReference type="NCBI Taxonomy" id="1504668"/>
    <lineage>
        <taxon>Eukaryota</taxon>
        <taxon>Fungi</taxon>
        <taxon>Dikarya</taxon>
        <taxon>Ascomycota</taxon>
        <taxon>Pezizomycotina</taxon>
        <taxon>Dothideomycetes</taxon>
        <taxon>Pleosporomycetidae</taxon>
        <taxon>Aulographales</taxon>
        <taxon>Rhizodiscinaceae</taxon>
        <taxon>Rhizodiscina</taxon>
    </lineage>
</organism>
<feature type="transmembrane region" description="Helical" evidence="1">
    <location>
        <begin position="12"/>
        <end position="28"/>
    </location>
</feature>
<reference evidence="2" key="1">
    <citation type="journal article" date="2020" name="Stud. Mycol.">
        <title>101 Dothideomycetes genomes: a test case for predicting lifestyles and emergence of pathogens.</title>
        <authorList>
            <person name="Haridas S."/>
            <person name="Albert R."/>
            <person name="Binder M."/>
            <person name="Bloem J."/>
            <person name="Labutti K."/>
            <person name="Salamov A."/>
            <person name="Andreopoulos B."/>
            <person name="Baker S."/>
            <person name="Barry K."/>
            <person name="Bills G."/>
            <person name="Bluhm B."/>
            <person name="Cannon C."/>
            <person name="Castanera R."/>
            <person name="Culley D."/>
            <person name="Daum C."/>
            <person name="Ezra D."/>
            <person name="Gonzalez J."/>
            <person name="Henrissat B."/>
            <person name="Kuo A."/>
            <person name="Liang C."/>
            <person name="Lipzen A."/>
            <person name="Lutzoni F."/>
            <person name="Magnuson J."/>
            <person name="Mondo S."/>
            <person name="Nolan M."/>
            <person name="Ohm R."/>
            <person name="Pangilinan J."/>
            <person name="Park H.-J."/>
            <person name="Ramirez L."/>
            <person name="Alfaro M."/>
            <person name="Sun H."/>
            <person name="Tritt A."/>
            <person name="Yoshinaga Y."/>
            <person name="Zwiers L.-H."/>
            <person name="Turgeon B."/>
            <person name="Goodwin S."/>
            <person name="Spatafora J."/>
            <person name="Crous P."/>
            <person name="Grigoriev I."/>
        </authorList>
    </citation>
    <scope>NUCLEOTIDE SEQUENCE</scope>
    <source>
        <strain evidence="2">CBS 133067</strain>
    </source>
</reference>
<dbReference type="AlphaFoldDB" id="A0A9P4M9X1"/>
<name>A0A9P4M9X1_9PEZI</name>
<proteinExistence type="predicted"/>
<comment type="caution">
    <text evidence="2">The sequence shown here is derived from an EMBL/GenBank/DDBJ whole genome shotgun (WGS) entry which is preliminary data.</text>
</comment>
<evidence type="ECO:0000313" key="3">
    <source>
        <dbReference type="Proteomes" id="UP000799772"/>
    </source>
</evidence>
<keyword evidence="1" id="KW-1133">Transmembrane helix</keyword>
<dbReference type="EMBL" id="ML978122">
    <property type="protein sequence ID" value="KAF2103121.1"/>
    <property type="molecule type" value="Genomic_DNA"/>
</dbReference>
<keyword evidence="1" id="KW-0812">Transmembrane</keyword>
<accession>A0A9P4M9X1</accession>
<evidence type="ECO:0000256" key="1">
    <source>
        <dbReference type="SAM" id="Phobius"/>
    </source>
</evidence>